<dbReference type="InterPro" id="IPR011032">
    <property type="entry name" value="GroES-like_sf"/>
</dbReference>
<dbReference type="InterPro" id="IPR020818">
    <property type="entry name" value="Chaperonin_GroES"/>
</dbReference>
<protein>
    <recommendedName>
        <fullName evidence="3">Co-chaperonin GroES</fullName>
    </recommendedName>
    <alternativeName>
        <fullName evidence="3">10 kDa chaperonin</fullName>
    </alternativeName>
    <alternativeName>
        <fullName evidence="3">Chaperonin-10</fullName>
        <shortName evidence="3">Cpn10</shortName>
    </alternativeName>
</protein>
<dbReference type="PANTHER" id="PTHR10772">
    <property type="entry name" value="10 KDA HEAT SHOCK PROTEIN"/>
    <property type="match status" value="1"/>
</dbReference>
<evidence type="ECO:0000313" key="5">
    <source>
        <dbReference type="EMBL" id="PIS42692.1"/>
    </source>
</evidence>
<dbReference type="CDD" id="cd00320">
    <property type="entry name" value="cpn10"/>
    <property type="match status" value="1"/>
</dbReference>
<evidence type="ECO:0000256" key="4">
    <source>
        <dbReference type="RuleBase" id="RU000535"/>
    </source>
</evidence>
<organism evidence="5 6">
    <name type="scientific">Candidatus Kerfeldbacteria bacterium CG08_land_8_20_14_0_20_40_16</name>
    <dbReference type="NCBI Taxonomy" id="2014244"/>
    <lineage>
        <taxon>Bacteria</taxon>
        <taxon>Candidatus Kerfeldiibacteriota</taxon>
    </lineage>
</organism>
<keyword evidence="2 3" id="KW-0143">Chaperone</keyword>
<dbReference type="PANTHER" id="PTHR10772:SF63">
    <property type="entry name" value="20 KDA CHAPERONIN, CHLOROPLASTIC"/>
    <property type="match status" value="1"/>
</dbReference>
<dbReference type="Gene3D" id="2.30.33.40">
    <property type="entry name" value="GroES chaperonin"/>
    <property type="match status" value="1"/>
</dbReference>
<comment type="subcellular location">
    <subcellularLocation>
        <location evidence="3">Cytoplasm</location>
    </subcellularLocation>
</comment>
<dbReference type="PROSITE" id="PS00681">
    <property type="entry name" value="CHAPERONINS_CPN10"/>
    <property type="match status" value="1"/>
</dbReference>
<sequence length="98" mass="10945">MKLKPLGDRIIVKPIKEEEVTESGIILPDTAEKEQKSEGEIVAVGDGERIKDLGLKPGMKVIYGKYGGEEFKENDIEYKILSVAKEEDKSDVFAIFTE</sequence>
<proteinExistence type="inferred from homology"/>
<comment type="similarity">
    <text evidence="1 3 4">Belongs to the GroES chaperonin family.</text>
</comment>
<dbReference type="InterPro" id="IPR037124">
    <property type="entry name" value="Chaperonin_GroES_sf"/>
</dbReference>
<dbReference type="SMART" id="SM00883">
    <property type="entry name" value="Cpn10"/>
    <property type="match status" value="1"/>
</dbReference>
<dbReference type="Pfam" id="PF00166">
    <property type="entry name" value="Cpn10"/>
    <property type="match status" value="1"/>
</dbReference>
<dbReference type="GO" id="GO:0005524">
    <property type="term" value="F:ATP binding"/>
    <property type="evidence" value="ECO:0007669"/>
    <property type="project" value="InterPro"/>
</dbReference>
<gene>
    <name evidence="3" type="primary">groES</name>
    <name evidence="3" type="synonym">groS</name>
    <name evidence="5" type="ORF">COT24_02195</name>
</gene>
<dbReference type="FunFam" id="2.30.33.40:FF:000001">
    <property type="entry name" value="10 kDa chaperonin"/>
    <property type="match status" value="1"/>
</dbReference>
<comment type="subunit">
    <text evidence="3">Heptamer of 7 subunits arranged in a ring. Interacts with the chaperonin GroEL.</text>
</comment>
<dbReference type="InterPro" id="IPR018369">
    <property type="entry name" value="Chaprnonin_Cpn10_CS"/>
</dbReference>
<dbReference type="Proteomes" id="UP000231542">
    <property type="component" value="Unassembled WGS sequence"/>
</dbReference>
<evidence type="ECO:0000256" key="3">
    <source>
        <dbReference type="HAMAP-Rule" id="MF_00580"/>
    </source>
</evidence>
<evidence type="ECO:0000313" key="6">
    <source>
        <dbReference type="Proteomes" id="UP000231542"/>
    </source>
</evidence>
<dbReference type="GO" id="GO:0005737">
    <property type="term" value="C:cytoplasm"/>
    <property type="evidence" value="ECO:0007669"/>
    <property type="project" value="UniProtKB-SubCell"/>
</dbReference>
<evidence type="ECO:0000256" key="2">
    <source>
        <dbReference type="ARBA" id="ARBA00023186"/>
    </source>
</evidence>
<comment type="caution">
    <text evidence="5">The sequence shown here is derived from an EMBL/GenBank/DDBJ whole genome shotgun (WGS) entry which is preliminary data.</text>
</comment>
<evidence type="ECO:0000256" key="1">
    <source>
        <dbReference type="ARBA" id="ARBA00006975"/>
    </source>
</evidence>
<reference evidence="5 6" key="1">
    <citation type="submission" date="2017-09" db="EMBL/GenBank/DDBJ databases">
        <title>Depth-based differentiation of microbial function through sediment-hosted aquifers and enrichment of novel symbionts in the deep terrestrial subsurface.</title>
        <authorList>
            <person name="Probst A.J."/>
            <person name="Ladd B."/>
            <person name="Jarett J.K."/>
            <person name="Geller-Mcgrath D.E."/>
            <person name="Sieber C.M."/>
            <person name="Emerson J.B."/>
            <person name="Anantharaman K."/>
            <person name="Thomas B.C."/>
            <person name="Malmstrom R."/>
            <person name="Stieglmeier M."/>
            <person name="Klingl A."/>
            <person name="Woyke T."/>
            <person name="Ryan C.M."/>
            <person name="Banfield J.F."/>
        </authorList>
    </citation>
    <scope>NUCLEOTIDE SEQUENCE [LARGE SCALE GENOMIC DNA]</scope>
    <source>
        <strain evidence="5">CG08_land_8_20_14_0_20_40_16</strain>
    </source>
</reference>
<dbReference type="AlphaFoldDB" id="A0A2H0YY75"/>
<dbReference type="PRINTS" id="PR00297">
    <property type="entry name" value="CHAPERONIN10"/>
</dbReference>
<dbReference type="EMBL" id="PEXU01000026">
    <property type="protein sequence ID" value="PIS42692.1"/>
    <property type="molecule type" value="Genomic_DNA"/>
</dbReference>
<dbReference type="GO" id="GO:0051087">
    <property type="term" value="F:protein-folding chaperone binding"/>
    <property type="evidence" value="ECO:0007669"/>
    <property type="project" value="TreeGrafter"/>
</dbReference>
<dbReference type="GO" id="GO:0046872">
    <property type="term" value="F:metal ion binding"/>
    <property type="evidence" value="ECO:0007669"/>
    <property type="project" value="TreeGrafter"/>
</dbReference>
<keyword evidence="3" id="KW-0963">Cytoplasm</keyword>
<comment type="function">
    <text evidence="3 4">Together with the chaperonin GroEL, plays an essential role in assisting protein folding. The GroEL-GroES system forms a nano-cage that allows encapsulation of the non-native substrate proteins and provides a physical environment optimized to promote and accelerate protein folding. GroES binds to the apical surface of the GroEL ring, thereby capping the opening of the GroEL channel.</text>
</comment>
<dbReference type="GO" id="GO:0051082">
    <property type="term" value="F:unfolded protein binding"/>
    <property type="evidence" value="ECO:0007669"/>
    <property type="project" value="TreeGrafter"/>
</dbReference>
<accession>A0A2H0YY75</accession>
<name>A0A2H0YY75_9BACT</name>
<dbReference type="SUPFAM" id="SSF50129">
    <property type="entry name" value="GroES-like"/>
    <property type="match status" value="1"/>
</dbReference>
<dbReference type="GO" id="GO:0044183">
    <property type="term" value="F:protein folding chaperone"/>
    <property type="evidence" value="ECO:0007669"/>
    <property type="project" value="InterPro"/>
</dbReference>
<dbReference type="HAMAP" id="MF_00580">
    <property type="entry name" value="CH10"/>
    <property type="match status" value="1"/>
</dbReference>